<evidence type="ECO:0000313" key="1">
    <source>
        <dbReference type="EMBL" id="MCZ4091697.1"/>
    </source>
</evidence>
<name>A0ABT4KIF2_9HYPH</name>
<evidence type="ECO:0000313" key="2">
    <source>
        <dbReference type="Proteomes" id="UP001079430"/>
    </source>
</evidence>
<dbReference type="RefSeq" id="WP_269281850.1">
    <property type="nucleotide sequence ID" value="NZ_JAPVOI010000004.1"/>
</dbReference>
<dbReference type="EMBL" id="JAPVOI010000004">
    <property type="protein sequence ID" value="MCZ4091697.1"/>
    <property type="molecule type" value="Genomic_DNA"/>
</dbReference>
<proteinExistence type="predicted"/>
<reference evidence="1" key="1">
    <citation type="submission" date="2022-10" db="EMBL/GenBank/DDBJ databases">
        <title>Whole genome sequencing of three plant growth promoting bacteria isolated from Vachellia tortilis subsp. raddiana in Morocco.</title>
        <authorList>
            <person name="Hnini M."/>
            <person name="Zouagui R."/>
            <person name="Zouagui H."/>
            <person name="Chemao Elfihri M.-W."/>
            <person name="Ibrahimi A."/>
            <person name="Sbabou L."/>
            <person name="Aurag J."/>
        </authorList>
    </citation>
    <scope>NUCLEOTIDE SEQUENCE</scope>
    <source>
        <strain evidence="1">LMR678</strain>
    </source>
</reference>
<keyword evidence="2" id="KW-1185">Reference proteome</keyword>
<accession>A0ABT4KIF2</accession>
<dbReference type="InterPro" id="IPR016541">
    <property type="entry name" value="UCP008505"/>
</dbReference>
<dbReference type="Pfam" id="PF14367">
    <property type="entry name" value="DUF4411"/>
    <property type="match status" value="1"/>
</dbReference>
<organism evidence="1 2">
    <name type="scientific">Sinorhizobium psoraleae</name>
    <dbReference type="NCBI Taxonomy" id="520838"/>
    <lineage>
        <taxon>Bacteria</taxon>
        <taxon>Pseudomonadati</taxon>
        <taxon>Pseudomonadota</taxon>
        <taxon>Alphaproteobacteria</taxon>
        <taxon>Hyphomicrobiales</taxon>
        <taxon>Rhizobiaceae</taxon>
        <taxon>Sinorhizobium/Ensifer group</taxon>
        <taxon>Sinorhizobium</taxon>
    </lineage>
</organism>
<comment type="caution">
    <text evidence="1">The sequence shown here is derived from an EMBL/GenBank/DDBJ whole genome shotgun (WGS) entry which is preliminary data.</text>
</comment>
<protein>
    <submittedName>
        <fullName evidence="1">DUF4411 family protein</fullName>
    </submittedName>
</protein>
<gene>
    <name evidence="1" type="ORF">O3W52_16945</name>
</gene>
<sequence>MAQWTKDRKDSGWFLNVDDEDTQECYSAIANHVATAGHFTDSAIEKFLSDADSWLIAKANAIGATVVTHELPNPQSKKRVLIPDICNAFSINYLNTFDALREFSTKFGWMK</sequence>
<dbReference type="Proteomes" id="UP001079430">
    <property type="component" value="Unassembled WGS sequence"/>
</dbReference>